<sequence length="103" mass="11438">MRLCRSGWSLLFWQAGRANSARFRWGGVMAAVEKQDVDSIRAQEWVWHFMRGNVKAAVVVEQAGPPIRPSAVMTAVISLLAEQGLVLSAMRETEDDRADHAEG</sequence>
<dbReference type="EMBL" id="CP000511">
    <property type="protein sequence ID" value="ABM12289.1"/>
    <property type="molecule type" value="Genomic_DNA"/>
</dbReference>
<name>A1T539_MYCVP</name>
<evidence type="ECO:0000313" key="1">
    <source>
        <dbReference type="EMBL" id="ABM12289.1"/>
    </source>
</evidence>
<protein>
    <submittedName>
        <fullName evidence="1">Uncharacterized protein</fullName>
    </submittedName>
</protein>
<keyword evidence="2" id="KW-1185">Reference proteome</keyword>
<reference evidence="1" key="1">
    <citation type="submission" date="2006-12" db="EMBL/GenBank/DDBJ databases">
        <title>Complete sequence of Mycobacterium vanbaalenii PYR-1.</title>
        <authorList>
            <consortium name="US DOE Joint Genome Institute"/>
            <person name="Copeland A."/>
            <person name="Lucas S."/>
            <person name="Lapidus A."/>
            <person name="Barry K."/>
            <person name="Detter J.C."/>
            <person name="Glavina del Rio T."/>
            <person name="Hammon N."/>
            <person name="Israni S."/>
            <person name="Dalin E."/>
            <person name="Tice H."/>
            <person name="Pitluck S."/>
            <person name="Singan V."/>
            <person name="Schmutz J."/>
            <person name="Larimer F."/>
            <person name="Land M."/>
            <person name="Hauser L."/>
            <person name="Kyrpides N."/>
            <person name="Anderson I.J."/>
            <person name="Miller C."/>
            <person name="Richardson P."/>
        </authorList>
    </citation>
    <scope>NUCLEOTIDE SEQUENCE [LARGE SCALE GENOMIC DNA]</scope>
    <source>
        <strain evidence="1">PYR-1</strain>
    </source>
</reference>
<accession>A1T539</accession>
<dbReference type="Proteomes" id="UP000009159">
    <property type="component" value="Chromosome"/>
</dbReference>
<evidence type="ECO:0000313" key="2">
    <source>
        <dbReference type="Proteomes" id="UP000009159"/>
    </source>
</evidence>
<proteinExistence type="predicted"/>
<dbReference type="HOGENOM" id="CLU_2260696_0_0_11"/>
<gene>
    <name evidence="1" type="ordered locus">Mvan_1456</name>
</gene>
<dbReference type="AlphaFoldDB" id="A1T539"/>
<organism evidence="1 2">
    <name type="scientific">Mycolicibacterium vanbaalenii (strain DSM 7251 / JCM 13017 / BCRC 16820 / KCTC 9966 / NRRL B-24157 / PYR-1)</name>
    <name type="common">Mycobacterium vanbaalenii</name>
    <dbReference type="NCBI Taxonomy" id="350058"/>
    <lineage>
        <taxon>Bacteria</taxon>
        <taxon>Bacillati</taxon>
        <taxon>Actinomycetota</taxon>
        <taxon>Actinomycetes</taxon>
        <taxon>Mycobacteriales</taxon>
        <taxon>Mycobacteriaceae</taxon>
        <taxon>Mycolicibacterium</taxon>
    </lineage>
</organism>
<dbReference type="KEGG" id="mva:Mvan_1456"/>